<dbReference type="Proteomes" id="UP000749559">
    <property type="component" value="Unassembled WGS sequence"/>
</dbReference>
<evidence type="ECO:0000256" key="11">
    <source>
        <dbReference type="ARBA" id="ARBA00023125"/>
    </source>
</evidence>
<evidence type="ECO:0000256" key="2">
    <source>
        <dbReference type="ARBA" id="ARBA00022676"/>
    </source>
</evidence>
<feature type="region of interest" description="Disordered" evidence="15">
    <location>
        <begin position="1"/>
        <end position="21"/>
    </location>
</feature>
<keyword evidence="11" id="KW-0238">DNA-binding</keyword>
<evidence type="ECO:0000256" key="3">
    <source>
        <dbReference type="ARBA" id="ARBA00022679"/>
    </source>
</evidence>
<dbReference type="Gene3D" id="3.30.720.50">
    <property type="match status" value="2"/>
</dbReference>
<keyword evidence="7" id="KW-0013">ADP-ribosylation</keyword>
<comment type="caution">
    <text evidence="16">The sequence shown here is derived from an EMBL/GenBank/DDBJ whole genome shotgun (WGS) entry which is preliminary data.</text>
</comment>
<comment type="similarity">
    <text evidence="13">Belongs to the ARTD/PARP family.</text>
</comment>
<dbReference type="SUPFAM" id="SSF56399">
    <property type="entry name" value="ADP-ribosylation"/>
    <property type="match status" value="1"/>
</dbReference>
<evidence type="ECO:0000256" key="13">
    <source>
        <dbReference type="ARBA" id="ARBA00024347"/>
    </source>
</evidence>
<keyword evidence="2" id="KW-0328">Glycosyltransferase</keyword>
<dbReference type="SMART" id="SM00678">
    <property type="entry name" value="WWE"/>
    <property type="match status" value="1"/>
</dbReference>
<dbReference type="Pfam" id="PF02877">
    <property type="entry name" value="PARP_reg"/>
    <property type="match status" value="1"/>
</dbReference>
<dbReference type="PANTHER" id="PTHR10459">
    <property type="entry name" value="DNA LIGASE"/>
    <property type="match status" value="1"/>
</dbReference>
<dbReference type="InterPro" id="IPR050800">
    <property type="entry name" value="ARTD/PARP"/>
</dbReference>
<dbReference type="InterPro" id="IPR004102">
    <property type="entry name" value="Poly(ADP-ribose)pol_reg_dom"/>
</dbReference>
<evidence type="ECO:0000256" key="15">
    <source>
        <dbReference type="SAM" id="MobiDB-lite"/>
    </source>
</evidence>
<dbReference type="SUPFAM" id="SSF47587">
    <property type="entry name" value="Domain of poly(ADP-ribose) polymerase"/>
    <property type="match status" value="1"/>
</dbReference>
<evidence type="ECO:0000256" key="8">
    <source>
        <dbReference type="ARBA" id="ARBA00022771"/>
    </source>
</evidence>
<dbReference type="GO" id="GO:0008270">
    <property type="term" value="F:zinc ion binding"/>
    <property type="evidence" value="ECO:0007669"/>
    <property type="project" value="UniProtKB-KW"/>
</dbReference>
<dbReference type="CDD" id="cd01437">
    <property type="entry name" value="parp_like"/>
    <property type="match status" value="1"/>
</dbReference>
<gene>
    <name evidence="16" type="ORF">OFUS_LOCUS5982</name>
</gene>
<dbReference type="GO" id="GO:1990404">
    <property type="term" value="F:NAD+-protein mono-ADP-ribosyltransferase activity"/>
    <property type="evidence" value="ECO:0007669"/>
    <property type="project" value="TreeGrafter"/>
</dbReference>
<dbReference type="InterPro" id="IPR018123">
    <property type="entry name" value="WWE-dom_subgr"/>
</dbReference>
<dbReference type="InterPro" id="IPR036930">
    <property type="entry name" value="WGR_dom_sf"/>
</dbReference>
<protein>
    <submittedName>
        <fullName evidence="16">Uncharacterized protein</fullName>
    </submittedName>
</protein>
<dbReference type="Gene3D" id="3.90.228.10">
    <property type="match status" value="1"/>
</dbReference>
<evidence type="ECO:0000256" key="1">
    <source>
        <dbReference type="ARBA" id="ARBA00004123"/>
    </source>
</evidence>
<dbReference type="GO" id="GO:0070212">
    <property type="term" value="P:protein poly-ADP-ribosylation"/>
    <property type="evidence" value="ECO:0007669"/>
    <property type="project" value="TreeGrafter"/>
</dbReference>
<dbReference type="SUPFAM" id="SSF117839">
    <property type="entry name" value="WWE domain"/>
    <property type="match status" value="2"/>
</dbReference>
<evidence type="ECO:0000256" key="6">
    <source>
        <dbReference type="ARBA" id="ARBA00022737"/>
    </source>
</evidence>
<dbReference type="FunFam" id="3.90.228.10:FF:000002">
    <property type="entry name" value="Poly [ADP-ribose] polymerase"/>
    <property type="match status" value="1"/>
</dbReference>
<dbReference type="InterPro" id="IPR008893">
    <property type="entry name" value="WGR_domain"/>
</dbReference>
<dbReference type="InterPro" id="IPR012317">
    <property type="entry name" value="Poly(ADP-ribose)pol_cat_dom"/>
</dbReference>
<reference evidence="16" key="1">
    <citation type="submission" date="2022-03" db="EMBL/GenBank/DDBJ databases">
        <authorList>
            <person name="Martin C."/>
        </authorList>
    </citation>
    <scope>NUCLEOTIDE SEQUENCE</scope>
</reference>
<dbReference type="FunFam" id="2.20.140.10:FF:000001">
    <property type="entry name" value="Poly [ADP-ribose] polymerase"/>
    <property type="match status" value="1"/>
</dbReference>
<accession>A0A8J1TVJ1</accession>
<organism evidence="16 17">
    <name type="scientific">Owenia fusiformis</name>
    <name type="common">Polychaete worm</name>
    <dbReference type="NCBI Taxonomy" id="6347"/>
    <lineage>
        <taxon>Eukaryota</taxon>
        <taxon>Metazoa</taxon>
        <taxon>Spiralia</taxon>
        <taxon>Lophotrochozoa</taxon>
        <taxon>Annelida</taxon>
        <taxon>Polychaeta</taxon>
        <taxon>Sedentaria</taxon>
        <taxon>Canalipalpata</taxon>
        <taxon>Sabellida</taxon>
        <taxon>Oweniida</taxon>
        <taxon>Oweniidae</taxon>
        <taxon>Owenia</taxon>
    </lineage>
</organism>
<keyword evidence="9" id="KW-0862">Zinc</keyword>
<dbReference type="InterPro" id="IPR004170">
    <property type="entry name" value="WWE_dom"/>
</dbReference>
<evidence type="ECO:0000256" key="7">
    <source>
        <dbReference type="ARBA" id="ARBA00022765"/>
    </source>
</evidence>
<keyword evidence="4" id="KW-0548">Nucleotidyltransferase</keyword>
<keyword evidence="5" id="KW-0479">Metal-binding</keyword>
<dbReference type="GO" id="GO:0003677">
    <property type="term" value="F:DNA binding"/>
    <property type="evidence" value="ECO:0007669"/>
    <property type="project" value="UniProtKB-KW"/>
</dbReference>
<evidence type="ECO:0000256" key="9">
    <source>
        <dbReference type="ARBA" id="ARBA00022833"/>
    </source>
</evidence>
<dbReference type="OrthoDB" id="429950at2759"/>
<dbReference type="Gene3D" id="2.20.140.10">
    <property type="entry name" value="WGR domain"/>
    <property type="match status" value="1"/>
</dbReference>
<feature type="compositionally biased region" description="Basic and acidic residues" evidence="15">
    <location>
        <begin position="7"/>
        <end position="21"/>
    </location>
</feature>
<dbReference type="PROSITE" id="PS51060">
    <property type="entry name" value="PARP_ALPHA_HD"/>
    <property type="match status" value="1"/>
</dbReference>
<dbReference type="Gene3D" id="1.20.142.10">
    <property type="entry name" value="Poly(ADP-ribose) polymerase, regulatory domain"/>
    <property type="match status" value="1"/>
</dbReference>
<dbReference type="Pfam" id="PF02825">
    <property type="entry name" value="WWE"/>
    <property type="match status" value="2"/>
</dbReference>
<feature type="region of interest" description="Disordered" evidence="15">
    <location>
        <begin position="166"/>
        <end position="222"/>
    </location>
</feature>
<keyword evidence="10" id="KW-0520">NAD</keyword>
<evidence type="ECO:0000313" key="16">
    <source>
        <dbReference type="EMBL" id="CAH1779148.1"/>
    </source>
</evidence>
<evidence type="ECO:0000256" key="5">
    <source>
        <dbReference type="ARBA" id="ARBA00022723"/>
    </source>
</evidence>
<evidence type="ECO:0000256" key="12">
    <source>
        <dbReference type="ARBA" id="ARBA00023242"/>
    </source>
</evidence>
<comment type="subcellular location">
    <subcellularLocation>
        <location evidence="1">Nucleus</location>
    </subcellularLocation>
</comment>
<dbReference type="CDD" id="cd08003">
    <property type="entry name" value="WGR_PARP2_like"/>
    <property type="match status" value="1"/>
</dbReference>
<dbReference type="InterPro" id="IPR037197">
    <property type="entry name" value="WWE_dom_sf"/>
</dbReference>
<dbReference type="GO" id="GO:0003950">
    <property type="term" value="F:NAD+ poly-ADP-ribosyltransferase activity"/>
    <property type="evidence" value="ECO:0007669"/>
    <property type="project" value="UniProtKB-UniRule"/>
</dbReference>
<dbReference type="InterPro" id="IPR036616">
    <property type="entry name" value="Poly(ADP-ribose)pol_reg_dom_sf"/>
</dbReference>
<evidence type="ECO:0000256" key="10">
    <source>
        <dbReference type="ARBA" id="ARBA00023027"/>
    </source>
</evidence>
<dbReference type="AlphaFoldDB" id="A0A8J1TVJ1"/>
<keyword evidence="6" id="KW-0677">Repeat</keyword>
<keyword evidence="8" id="KW-0863">Zinc-finger</keyword>
<dbReference type="PANTHER" id="PTHR10459:SF60">
    <property type="entry name" value="POLY [ADP-RIBOSE] POLYMERASE 2"/>
    <property type="match status" value="1"/>
</dbReference>
<dbReference type="PROSITE" id="PS50918">
    <property type="entry name" value="WWE"/>
    <property type="match status" value="1"/>
</dbReference>
<dbReference type="EMBL" id="CAIIXF020000003">
    <property type="protein sequence ID" value="CAH1779148.1"/>
    <property type="molecule type" value="Genomic_DNA"/>
</dbReference>
<keyword evidence="3" id="KW-0808">Transferase</keyword>
<dbReference type="PROSITE" id="PS51977">
    <property type="entry name" value="WGR"/>
    <property type="match status" value="1"/>
</dbReference>
<dbReference type="SUPFAM" id="SSF142921">
    <property type="entry name" value="WGR domain-like"/>
    <property type="match status" value="1"/>
</dbReference>
<dbReference type="FunFam" id="1.20.142.10:FF:000001">
    <property type="entry name" value="Poly [ADP-ribose] polymerase"/>
    <property type="match status" value="1"/>
</dbReference>
<dbReference type="Pfam" id="PF05406">
    <property type="entry name" value="WGR"/>
    <property type="match status" value="1"/>
</dbReference>
<evidence type="ECO:0000313" key="17">
    <source>
        <dbReference type="Proteomes" id="UP000749559"/>
    </source>
</evidence>
<keyword evidence="17" id="KW-1185">Reference proteome</keyword>
<dbReference type="Pfam" id="PF00644">
    <property type="entry name" value="PARP"/>
    <property type="match status" value="1"/>
</dbReference>
<feature type="compositionally biased region" description="Low complexity" evidence="15">
    <location>
        <begin position="196"/>
        <end position="214"/>
    </location>
</feature>
<evidence type="ECO:0000256" key="14">
    <source>
        <dbReference type="ARBA" id="ARBA00033987"/>
    </source>
</evidence>
<name>A0A8J1TVJ1_OWEFU</name>
<dbReference type="GO" id="GO:0016779">
    <property type="term" value="F:nucleotidyltransferase activity"/>
    <property type="evidence" value="ECO:0007669"/>
    <property type="project" value="UniProtKB-KW"/>
</dbReference>
<keyword evidence="12" id="KW-0539">Nucleus</keyword>
<dbReference type="GO" id="GO:0005730">
    <property type="term" value="C:nucleolus"/>
    <property type="evidence" value="ECO:0007669"/>
    <property type="project" value="TreeGrafter"/>
</dbReference>
<dbReference type="GO" id="GO:0006302">
    <property type="term" value="P:double-strand break repair"/>
    <property type="evidence" value="ECO:0007669"/>
    <property type="project" value="TreeGrafter"/>
</dbReference>
<evidence type="ECO:0000256" key="4">
    <source>
        <dbReference type="ARBA" id="ARBA00022695"/>
    </source>
</evidence>
<comment type="catalytic activity">
    <reaction evidence="14">
        <text>NAD(+) + (ADP-D-ribosyl)n-acceptor = nicotinamide + (ADP-D-ribosyl)n+1-acceptor + H(+).</text>
        <dbReference type="EC" id="2.4.2.30"/>
    </reaction>
</comment>
<sequence>MPRRKLEKVESPDDVAPLEKKVKTETTIDGTVVQWEWESDTNEWTKYGPLHSEQINDAYNSSKAKIDIDVGPVKMTINFQKFVQKNKKTGWERRIRCCLASTADSSEFYCWSWKDEFKSQCPYMPDISMKFEKALHDDDAEVEFEAGKPKRQYILDIKKMIQRNAETNKETTVSRTKSAAKPPTGDAPTVVKSEPKAAAKATTKSAPKGKSTKSAKGEPMDVEEEKIKTIVMKGKAPVDPECTKSSTAHVYCEGSDVYDAMLNQTNLMNNNNKYYICQLLEDDTRKAYSVWFRWGRVGKVGQNSLMPCGPDLDEAKKLFTRKFHDKTKNDWSLRNKFSKVAGKYDLVKMDYSAKGDTDEVDSGNPTIKKEPGIKIPPSKLDKRIQDIVNMICDIKSMEDSVIEMKYDAKKAPLGKLGKDQIKAGYTALKKIDKFVREENYGKGLVQACDEFYTRIPHDFGMKRPPVLRTKEEVKAKLNLLEALDDIEVALKMLKKKGDINENPVDTHYKNLNCTLKPLEKSHADFKMVEDYVTNTHAPTHQQYKMLVEEVMQCDKEGETENYKDYGNKMLLWHGSRLTNYCGILSQGLRIAPPEAPVTGYMFGKGVYFADMSSKSANYCFATRAKNVGYLLLCEVSLGQANELLAADYGADKLPAGKHSVHGLGRIAPDPKKTFTTNDGVNVPLGKPKDTGVTNPTGYTLNYNEFIVYNTNQVRMKYLVKVKFNFK</sequence>
<dbReference type="SMART" id="SM00773">
    <property type="entry name" value="WGR"/>
    <property type="match status" value="1"/>
</dbReference>
<dbReference type="PROSITE" id="PS51059">
    <property type="entry name" value="PARP_CATALYTIC"/>
    <property type="match status" value="1"/>
</dbReference>
<proteinExistence type="inferred from homology"/>